<dbReference type="PRINTS" id="PR00469">
    <property type="entry name" value="PNDRDTASEII"/>
</dbReference>
<reference evidence="5 6" key="1">
    <citation type="submission" date="2019-07" db="EMBL/GenBank/DDBJ databases">
        <authorList>
            <person name="Park M."/>
        </authorList>
    </citation>
    <scope>NUCLEOTIDE SEQUENCE [LARGE SCALE GENOMIC DNA]</scope>
    <source>
        <strain evidence="5 6">KCTC32445</strain>
    </source>
</reference>
<evidence type="ECO:0000259" key="4">
    <source>
        <dbReference type="Pfam" id="PF07992"/>
    </source>
</evidence>
<keyword evidence="2" id="KW-0285">Flavoprotein</keyword>
<name>A0A553W994_9SPHN</name>
<protein>
    <recommendedName>
        <fullName evidence="1">Thioredoxin reductase</fullName>
    </recommendedName>
</protein>
<evidence type="ECO:0000313" key="6">
    <source>
        <dbReference type="Proteomes" id="UP000320160"/>
    </source>
</evidence>
<dbReference type="GO" id="GO:0016491">
    <property type="term" value="F:oxidoreductase activity"/>
    <property type="evidence" value="ECO:0007669"/>
    <property type="project" value="UniProtKB-KW"/>
</dbReference>
<dbReference type="RefSeq" id="WP_143776437.1">
    <property type="nucleotide sequence ID" value="NZ_VKKU01000002.1"/>
</dbReference>
<dbReference type="PRINTS" id="PR00368">
    <property type="entry name" value="FADPNR"/>
</dbReference>
<feature type="domain" description="FAD/NAD(P)-binding" evidence="4">
    <location>
        <begin position="3"/>
        <end position="282"/>
    </location>
</feature>
<comment type="caution">
    <text evidence="5">The sequence shown here is derived from an EMBL/GenBank/DDBJ whole genome shotgun (WGS) entry which is preliminary data.</text>
</comment>
<sequence>MLDCLIVGGGPAGLTAAIYLARFHLRVRIVDAGNSRALWIPTTHNHAGFPDGISGAALLHRMQQQAQLYKSEIITGHVTRITGENGAFCVDYGEGEVPCRTVLLATGVVNRRPDIAENLHESALKTGALRYCPICDGYEVTDKNVAVIGTGERGLNEAIFLREFTKDVTLISPDAEHSLDDSMMQQAHDMQIKVVKGPARIVSADGGGVIVRCDQEDWSFDTVYPALGSDVNNMLAKMAGARCNDLGCIIVDAHQRTSVPGLYAAGDVVIGLDQISHAMGEGGVAATTIRNDLAKSRPLLR</sequence>
<dbReference type="SUPFAM" id="SSF51905">
    <property type="entry name" value="FAD/NAD(P)-binding domain"/>
    <property type="match status" value="1"/>
</dbReference>
<proteinExistence type="predicted"/>
<dbReference type="PANTHER" id="PTHR48105">
    <property type="entry name" value="THIOREDOXIN REDUCTASE 1-RELATED-RELATED"/>
    <property type="match status" value="1"/>
</dbReference>
<dbReference type="Proteomes" id="UP000320160">
    <property type="component" value="Unassembled WGS sequence"/>
</dbReference>
<dbReference type="Pfam" id="PF07992">
    <property type="entry name" value="Pyr_redox_2"/>
    <property type="match status" value="1"/>
</dbReference>
<dbReference type="AlphaFoldDB" id="A0A553W994"/>
<dbReference type="InterPro" id="IPR036188">
    <property type="entry name" value="FAD/NAD-bd_sf"/>
</dbReference>
<keyword evidence="3" id="KW-0560">Oxidoreductase</keyword>
<evidence type="ECO:0000313" key="5">
    <source>
        <dbReference type="EMBL" id="TSB01242.1"/>
    </source>
</evidence>
<dbReference type="OrthoDB" id="9786503at2"/>
<evidence type="ECO:0000256" key="3">
    <source>
        <dbReference type="ARBA" id="ARBA00023002"/>
    </source>
</evidence>
<dbReference type="InterPro" id="IPR023753">
    <property type="entry name" value="FAD/NAD-binding_dom"/>
</dbReference>
<organism evidence="5 6">
    <name type="scientific">Sphingorhabdus contaminans</name>
    <dbReference type="NCBI Taxonomy" id="1343899"/>
    <lineage>
        <taxon>Bacteria</taxon>
        <taxon>Pseudomonadati</taxon>
        <taxon>Pseudomonadota</taxon>
        <taxon>Alphaproteobacteria</taxon>
        <taxon>Sphingomonadales</taxon>
        <taxon>Sphingomonadaceae</taxon>
        <taxon>Sphingorhabdus</taxon>
    </lineage>
</organism>
<dbReference type="Gene3D" id="3.50.50.60">
    <property type="entry name" value="FAD/NAD(P)-binding domain"/>
    <property type="match status" value="2"/>
</dbReference>
<dbReference type="EMBL" id="VKKU01000002">
    <property type="protein sequence ID" value="TSB01242.1"/>
    <property type="molecule type" value="Genomic_DNA"/>
</dbReference>
<evidence type="ECO:0000256" key="2">
    <source>
        <dbReference type="ARBA" id="ARBA00022630"/>
    </source>
</evidence>
<evidence type="ECO:0000256" key="1">
    <source>
        <dbReference type="ARBA" id="ARBA00018719"/>
    </source>
</evidence>
<gene>
    <name evidence="5" type="ORF">FOM92_08440</name>
</gene>
<dbReference type="InterPro" id="IPR050097">
    <property type="entry name" value="Ferredoxin-NADP_redctase_2"/>
</dbReference>
<accession>A0A553W994</accession>
<keyword evidence="6" id="KW-1185">Reference proteome</keyword>